<protein>
    <submittedName>
        <fullName evidence="7">HTH-type transcriptional repressor NicS</fullName>
    </submittedName>
    <submittedName>
        <fullName evidence="8">TetR family transcriptional regulator</fullName>
    </submittedName>
</protein>
<evidence type="ECO:0000259" key="6">
    <source>
        <dbReference type="PROSITE" id="PS50977"/>
    </source>
</evidence>
<evidence type="ECO:0000313" key="7">
    <source>
        <dbReference type="EMBL" id="APA98082.1"/>
    </source>
</evidence>
<evidence type="ECO:0000256" key="4">
    <source>
        <dbReference type="PROSITE-ProRule" id="PRU00335"/>
    </source>
</evidence>
<reference evidence="7 10" key="3">
    <citation type="submission" date="2016-10" db="EMBL/GenBank/DDBJ databases">
        <title>Genome sequence of Nocardia seriolae strain EM150506, isolated from Anguila japonica.</title>
        <authorList>
            <person name="Han H.-J."/>
        </authorList>
    </citation>
    <scope>NUCLEOTIDE SEQUENCE [LARGE SCALE GENOMIC DNA]</scope>
    <source>
        <strain evidence="7 10">EM150506</strain>
    </source>
</reference>
<dbReference type="PANTHER" id="PTHR30055">
    <property type="entry name" value="HTH-TYPE TRANSCRIPTIONAL REGULATOR RUTR"/>
    <property type="match status" value="1"/>
</dbReference>
<dbReference type="Proteomes" id="UP000180166">
    <property type="component" value="Chromosome"/>
</dbReference>
<evidence type="ECO:0000313" key="10">
    <source>
        <dbReference type="Proteomes" id="UP000180166"/>
    </source>
</evidence>
<keyword evidence="9" id="KW-1185">Reference proteome</keyword>
<keyword evidence="3" id="KW-0804">Transcription</keyword>
<evidence type="ECO:0000256" key="2">
    <source>
        <dbReference type="ARBA" id="ARBA00023125"/>
    </source>
</evidence>
<dbReference type="PROSITE" id="PS50977">
    <property type="entry name" value="HTH_TETR_2"/>
    <property type="match status" value="1"/>
</dbReference>
<feature type="DNA-binding region" description="H-T-H motif" evidence="4">
    <location>
        <begin position="33"/>
        <end position="52"/>
    </location>
</feature>
<dbReference type="GeneID" id="93375479"/>
<dbReference type="AlphaFoldDB" id="A0ABC9YZ35"/>
<dbReference type="PRINTS" id="PR00455">
    <property type="entry name" value="HTHTETR"/>
</dbReference>
<dbReference type="EMBL" id="BBYQ01000093">
    <property type="protein sequence ID" value="GAP30760.1"/>
    <property type="molecule type" value="Genomic_DNA"/>
</dbReference>
<dbReference type="InterPro" id="IPR050109">
    <property type="entry name" value="HTH-type_TetR-like_transc_reg"/>
</dbReference>
<feature type="domain" description="HTH tetR-type" evidence="6">
    <location>
        <begin position="10"/>
        <end position="70"/>
    </location>
</feature>
<sequence length="220" mass="24278">MTETRSEQGAVTRERILAAAAKVLARNGYAGTRLTDIAVEAQLRALALYYYFSSREELIGEVMVVGQRWVRTHVAAALDRLPPGTAPLDRVAAAVDAHLRVELELSEFARAVTRNSGQLPADLRAPVAAESAQYHALWRELLEAGRADGSIRADLDLRTARMLVIGALNWAAEWWDGERGSIDGGDRHRAHPGAARSRRAGQRRPPLTRARNRLRTAMNQ</sequence>
<dbReference type="Gene3D" id="1.10.357.10">
    <property type="entry name" value="Tetracycline Repressor, domain 2"/>
    <property type="match status" value="1"/>
</dbReference>
<dbReference type="RefSeq" id="WP_228102839.1">
    <property type="nucleotide sequence ID" value="NZ_AP017900.1"/>
</dbReference>
<evidence type="ECO:0000313" key="8">
    <source>
        <dbReference type="EMBL" id="GAP30760.1"/>
    </source>
</evidence>
<reference evidence="9" key="1">
    <citation type="submission" date="2015-07" db="EMBL/GenBank/DDBJ databases">
        <title>Nocardia seriolae U-1 whole genome shotgun sequence.</title>
        <authorList>
            <person name="Imajoh M."/>
            <person name="Fukumoto Y."/>
            <person name="Sukeda M."/>
            <person name="Yamane J."/>
            <person name="Yamasaki K."/>
            <person name="Shimizu M."/>
            <person name="Ohnishi K."/>
            <person name="Oshima S."/>
        </authorList>
    </citation>
    <scope>NUCLEOTIDE SEQUENCE [LARGE SCALE GENOMIC DNA]</scope>
    <source>
        <strain evidence="9">U-1</strain>
    </source>
</reference>
<organism evidence="8 9">
    <name type="scientific">Nocardia seriolae</name>
    <dbReference type="NCBI Taxonomy" id="37332"/>
    <lineage>
        <taxon>Bacteria</taxon>
        <taxon>Bacillati</taxon>
        <taxon>Actinomycetota</taxon>
        <taxon>Actinomycetes</taxon>
        <taxon>Mycobacteriales</taxon>
        <taxon>Nocardiaceae</taxon>
        <taxon>Nocardia</taxon>
    </lineage>
</organism>
<dbReference type="InterPro" id="IPR001647">
    <property type="entry name" value="HTH_TetR"/>
</dbReference>
<evidence type="ECO:0000256" key="3">
    <source>
        <dbReference type="ARBA" id="ARBA00023163"/>
    </source>
</evidence>
<dbReference type="PANTHER" id="PTHR30055:SF234">
    <property type="entry name" value="HTH-TYPE TRANSCRIPTIONAL REGULATOR BETI"/>
    <property type="match status" value="1"/>
</dbReference>
<dbReference type="Gene3D" id="1.10.10.60">
    <property type="entry name" value="Homeodomain-like"/>
    <property type="match status" value="1"/>
</dbReference>
<dbReference type="Proteomes" id="UP000037179">
    <property type="component" value="Unassembled WGS sequence"/>
</dbReference>
<dbReference type="InterPro" id="IPR009057">
    <property type="entry name" value="Homeodomain-like_sf"/>
</dbReference>
<dbReference type="InterPro" id="IPR036271">
    <property type="entry name" value="Tet_transcr_reg_TetR-rel_C_sf"/>
</dbReference>
<dbReference type="SUPFAM" id="SSF48498">
    <property type="entry name" value="Tetracyclin repressor-like, C-terminal domain"/>
    <property type="match status" value="1"/>
</dbReference>
<keyword evidence="1" id="KW-0805">Transcription regulation</keyword>
<name>A0ABC9YZ35_9NOCA</name>
<proteinExistence type="predicted"/>
<dbReference type="GO" id="GO:0003677">
    <property type="term" value="F:DNA binding"/>
    <property type="evidence" value="ECO:0007669"/>
    <property type="project" value="UniProtKB-UniRule"/>
</dbReference>
<dbReference type="InterPro" id="IPR041490">
    <property type="entry name" value="KstR2_TetR_C"/>
</dbReference>
<evidence type="ECO:0000256" key="5">
    <source>
        <dbReference type="SAM" id="MobiDB-lite"/>
    </source>
</evidence>
<evidence type="ECO:0000313" key="9">
    <source>
        <dbReference type="Proteomes" id="UP000037179"/>
    </source>
</evidence>
<evidence type="ECO:0000256" key="1">
    <source>
        <dbReference type="ARBA" id="ARBA00023015"/>
    </source>
</evidence>
<dbReference type="KEGG" id="nsr:NS506_04034"/>
<accession>A0ABC9YZ35</accession>
<keyword evidence="2 4" id="KW-0238">DNA-binding</keyword>
<dbReference type="Pfam" id="PF00440">
    <property type="entry name" value="TetR_N"/>
    <property type="match status" value="1"/>
</dbReference>
<feature type="compositionally biased region" description="Basic residues" evidence="5">
    <location>
        <begin position="188"/>
        <end position="202"/>
    </location>
</feature>
<gene>
    <name evidence="7" type="ORF">NS506_04034</name>
    <name evidence="8" type="ORF">NSK11_contig00093-0026</name>
</gene>
<feature type="region of interest" description="Disordered" evidence="5">
    <location>
        <begin position="181"/>
        <end position="220"/>
    </location>
</feature>
<reference evidence="8 9" key="2">
    <citation type="journal article" date="2016" name="Genome Announc.">
        <title>Draft Genome Sequence of Erythromycin- and Oxytetracycline-Sensitive Nocardia seriolae Strain U-1 (NBRC 110359).</title>
        <authorList>
            <person name="Imajoh M."/>
            <person name="Sukeda M."/>
            <person name="Shimizu M."/>
            <person name="Yamane J."/>
            <person name="Ohnishi K."/>
            <person name="Oshima S."/>
        </authorList>
    </citation>
    <scope>NUCLEOTIDE SEQUENCE [LARGE SCALE GENOMIC DNA]</scope>
    <source>
        <strain evidence="8 9">U-1</strain>
    </source>
</reference>
<dbReference type="GO" id="GO:0006355">
    <property type="term" value="P:regulation of DNA-templated transcription"/>
    <property type="evidence" value="ECO:0007669"/>
    <property type="project" value="UniProtKB-ARBA"/>
</dbReference>
<dbReference type="SUPFAM" id="SSF46689">
    <property type="entry name" value="Homeodomain-like"/>
    <property type="match status" value="1"/>
</dbReference>
<dbReference type="Pfam" id="PF17932">
    <property type="entry name" value="TetR_C_24"/>
    <property type="match status" value="1"/>
</dbReference>
<dbReference type="EMBL" id="CP017839">
    <property type="protein sequence ID" value="APA98082.1"/>
    <property type="molecule type" value="Genomic_DNA"/>
</dbReference>